<dbReference type="GO" id="GO:0071897">
    <property type="term" value="P:DNA biosynthetic process"/>
    <property type="evidence" value="ECO:0007669"/>
    <property type="project" value="UniProtKB-KW"/>
</dbReference>
<gene>
    <name evidence="14" type="ORF">HU200_035160</name>
</gene>
<evidence type="ECO:0000256" key="11">
    <source>
        <dbReference type="RuleBase" id="RU000544"/>
    </source>
</evidence>
<sequence length="280" mass="30044">MRSICAMRSLLAAAAAATAAPTVLRAGAFPPRPPLLSLPLRRVRAAGNMLGAARSASAAAQSRIGGEAEVRASLSGEIHVIVGPMFAGKTTALLRRVQAEAGNGRTVALIKSNKDNRYGLDSVVTHDGTKMACWALSDLSSFHDKLGVEAYDKVDVIGIDEAQFFDDLYDFCCKAADRDGKIVVVAGLDGDYKRKKFGSVLDVVPLADSVTKLTARCELCGRRAFFTLRKTQETKTELIGGADVYMPVCRQHYMDGHIVVEATRIVLDIDRSTVTAQALK</sequence>
<evidence type="ECO:0000313" key="15">
    <source>
        <dbReference type="Proteomes" id="UP000636709"/>
    </source>
</evidence>
<dbReference type="Pfam" id="PF00265">
    <property type="entry name" value="TK"/>
    <property type="match status" value="1"/>
</dbReference>
<dbReference type="GO" id="GO:0006950">
    <property type="term" value="P:response to stress"/>
    <property type="evidence" value="ECO:0007669"/>
    <property type="project" value="UniProtKB-ARBA"/>
</dbReference>
<evidence type="ECO:0000256" key="5">
    <source>
        <dbReference type="ARBA" id="ARBA00022723"/>
    </source>
</evidence>
<protein>
    <recommendedName>
        <fullName evidence="2 11">Thymidine kinase</fullName>
        <ecNumber evidence="2 11">2.7.1.21</ecNumber>
    </recommendedName>
</protein>
<proteinExistence type="inferred from homology"/>
<dbReference type="GO" id="GO:0005524">
    <property type="term" value="F:ATP binding"/>
    <property type="evidence" value="ECO:0007669"/>
    <property type="project" value="UniProtKB-KW"/>
</dbReference>
<evidence type="ECO:0000256" key="13">
    <source>
        <dbReference type="SAM" id="SignalP"/>
    </source>
</evidence>
<dbReference type="EMBL" id="JACEFO010001864">
    <property type="protein sequence ID" value="KAF8698421.1"/>
    <property type="molecule type" value="Genomic_DNA"/>
</dbReference>
<dbReference type="Gene3D" id="3.30.60.20">
    <property type="match status" value="1"/>
</dbReference>
<keyword evidence="8" id="KW-0862">Zinc</keyword>
<dbReference type="InterPro" id="IPR001267">
    <property type="entry name" value="Thymidine_kinase"/>
</dbReference>
<evidence type="ECO:0000256" key="3">
    <source>
        <dbReference type="ARBA" id="ARBA00022634"/>
    </source>
</evidence>
<evidence type="ECO:0000256" key="10">
    <source>
        <dbReference type="ARBA" id="ARBA00048254"/>
    </source>
</evidence>
<evidence type="ECO:0000256" key="9">
    <source>
        <dbReference type="ARBA" id="ARBA00022840"/>
    </source>
</evidence>
<dbReference type="Proteomes" id="UP000636709">
    <property type="component" value="Unassembled WGS sequence"/>
</dbReference>
<evidence type="ECO:0000256" key="8">
    <source>
        <dbReference type="ARBA" id="ARBA00022833"/>
    </source>
</evidence>
<dbReference type="SUPFAM" id="SSF52540">
    <property type="entry name" value="P-loop containing nucleoside triphosphate hydrolases"/>
    <property type="match status" value="1"/>
</dbReference>
<dbReference type="EC" id="2.7.1.21" evidence="2 11"/>
<reference evidence="14" key="1">
    <citation type="submission" date="2020-07" db="EMBL/GenBank/DDBJ databases">
        <title>Genome sequence and genetic diversity analysis of an under-domesticated orphan crop, white fonio (Digitaria exilis).</title>
        <authorList>
            <person name="Bennetzen J.L."/>
            <person name="Chen S."/>
            <person name="Ma X."/>
            <person name="Wang X."/>
            <person name="Yssel A.E.J."/>
            <person name="Chaluvadi S.R."/>
            <person name="Johnson M."/>
            <person name="Gangashetty P."/>
            <person name="Hamidou F."/>
            <person name="Sanogo M.D."/>
            <person name="Zwaenepoel A."/>
            <person name="Wallace J."/>
            <person name="Van De Peer Y."/>
            <person name="Van Deynze A."/>
        </authorList>
    </citation>
    <scope>NUCLEOTIDE SEQUENCE</scope>
    <source>
        <tissue evidence="14">Leaves</tissue>
    </source>
</reference>
<feature type="signal peptide" evidence="13">
    <location>
        <begin position="1"/>
        <end position="19"/>
    </location>
</feature>
<keyword evidence="13" id="KW-0732">Signal</keyword>
<accession>A0A835BIK2</accession>
<evidence type="ECO:0000256" key="7">
    <source>
        <dbReference type="ARBA" id="ARBA00022777"/>
    </source>
</evidence>
<dbReference type="AlphaFoldDB" id="A0A835BIK2"/>
<dbReference type="GO" id="GO:0004797">
    <property type="term" value="F:thymidine kinase activity"/>
    <property type="evidence" value="ECO:0007669"/>
    <property type="project" value="UniProtKB-EC"/>
</dbReference>
<evidence type="ECO:0000313" key="14">
    <source>
        <dbReference type="EMBL" id="KAF8698421.1"/>
    </source>
</evidence>
<dbReference type="Gene3D" id="3.40.50.300">
    <property type="entry name" value="P-loop containing nucleotide triphosphate hydrolases"/>
    <property type="match status" value="1"/>
</dbReference>
<dbReference type="FunFam" id="3.40.50.300:FF:000948">
    <property type="entry name" value="Thymidine kinase"/>
    <property type="match status" value="1"/>
</dbReference>
<evidence type="ECO:0000256" key="12">
    <source>
        <dbReference type="RuleBase" id="RU004165"/>
    </source>
</evidence>
<comment type="similarity">
    <text evidence="1 12">Belongs to the thymidine kinase family.</text>
</comment>
<dbReference type="GO" id="GO:0042802">
    <property type="term" value="F:identical protein binding"/>
    <property type="evidence" value="ECO:0007669"/>
    <property type="project" value="UniProtKB-ARBA"/>
</dbReference>
<dbReference type="GO" id="GO:0046104">
    <property type="term" value="P:thymidine metabolic process"/>
    <property type="evidence" value="ECO:0007669"/>
    <property type="project" value="TreeGrafter"/>
</dbReference>
<keyword evidence="9 11" id="KW-0067">ATP-binding</keyword>
<dbReference type="InterPro" id="IPR020633">
    <property type="entry name" value="Thymidine_kinase_CS"/>
</dbReference>
<dbReference type="OrthoDB" id="439028at2759"/>
<organism evidence="14 15">
    <name type="scientific">Digitaria exilis</name>
    <dbReference type="NCBI Taxonomy" id="1010633"/>
    <lineage>
        <taxon>Eukaryota</taxon>
        <taxon>Viridiplantae</taxon>
        <taxon>Streptophyta</taxon>
        <taxon>Embryophyta</taxon>
        <taxon>Tracheophyta</taxon>
        <taxon>Spermatophyta</taxon>
        <taxon>Magnoliopsida</taxon>
        <taxon>Liliopsida</taxon>
        <taxon>Poales</taxon>
        <taxon>Poaceae</taxon>
        <taxon>PACMAD clade</taxon>
        <taxon>Panicoideae</taxon>
        <taxon>Panicodae</taxon>
        <taxon>Paniceae</taxon>
        <taxon>Anthephorinae</taxon>
        <taxon>Digitaria</taxon>
    </lineage>
</organism>
<name>A0A835BIK2_9POAL</name>
<keyword evidence="3 11" id="KW-0237">DNA synthesis</keyword>
<evidence type="ECO:0000256" key="1">
    <source>
        <dbReference type="ARBA" id="ARBA00007587"/>
    </source>
</evidence>
<dbReference type="PANTHER" id="PTHR11441:SF0">
    <property type="entry name" value="THYMIDINE KINASE, CYTOSOLIC"/>
    <property type="match status" value="1"/>
</dbReference>
<keyword evidence="5" id="KW-0479">Metal-binding</keyword>
<dbReference type="SUPFAM" id="SSF57716">
    <property type="entry name" value="Glucocorticoid receptor-like (DNA-binding domain)"/>
    <property type="match status" value="1"/>
</dbReference>
<dbReference type="PANTHER" id="PTHR11441">
    <property type="entry name" value="THYMIDINE KINASE"/>
    <property type="match status" value="1"/>
</dbReference>
<evidence type="ECO:0000256" key="6">
    <source>
        <dbReference type="ARBA" id="ARBA00022741"/>
    </source>
</evidence>
<evidence type="ECO:0000256" key="4">
    <source>
        <dbReference type="ARBA" id="ARBA00022679"/>
    </source>
</evidence>
<dbReference type="PROSITE" id="PS00603">
    <property type="entry name" value="TK_CELLULAR_TYPE"/>
    <property type="match status" value="1"/>
</dbReference>
<comment type="catalytic activity">
    <reaction evidence="10 11">
        <text>thymidine + ATP = dTMP + ADP + H(+)</text>
        <dbReference type="Rhea" id="RHEA:19129"/>
        <dbReference type="ChEBI" id="CHEBI:15378"/>
        <dbReference type="ChEBI" id="CHEBI:17748"/>
        <dbReference type="ChEBI" id="CHEBI:30616"/>
        <dbReference type="ChEBI" id="CHEBI:63528"/>
        <dbReference type="ChEBI" id="CHEBI:456216"/>
        <dbReference type="EC" id="2.7.1.21"/>
    </reaction>
</comment>
<keyword evidence="6 11" id="KW-0547">Nucleotide-binding</keyword>
<dbReference type="GO" id="GO:0046872">
    <property type="term" value="F:metal ion binding"/>
    <property type="evidence" value="ECO:0007669"/>
    <property type="project" value="UniProtKB-KW"/>
</dbReference>
<dbReference type="InterPro" id="IPR027417">
    <property type="entry name" value="P-loop_NTPase"/>
</dbReference>
<keyword evidence="7 11" id="KW-0418">Kinase</keyword>
<feature type="chain" id="PRO_5032415651" description="Thymidine kinase" evidence="13">
    <location>
        <begin position="20"/>
        <end position="280"/>
    </location>
</feature>
<keyword evidence="15" id="KW-1185">Reference proteome</keyword>
<dbReference type="FunFam" id="3.30.60.20:FF:000051">
    <property type="entry name" value="Thymidine kinase"/>
    <property type="match status" value="1"/>
</dbReference>
<evidence type="ECO:0000256" key="2">
    <source>
        <dbReference type="ARBA" id="ARBA00012118"/>
    </source>
</evidence>
<comment type="caution">
    <text evidence="14">The sequence shown here is derived from an EMBL/GenBank/DDBJ whole genome shotgun (WGS) entry which is preliminary data.</text>
</comment>
<keyword evidence="4 11" id="KW-0808">Transferase</keyword>